<keyword evidence="6" id="KW-1185">Reference proteome</keyword>
<gene>
    <name evidence="5" type="ORF">HOLleu_17955</name>
</gene>
<evidence type="ECO:0000313" key="5">
    <source>
        <dbReference type="EMBL" id="KAJ8037201.1"/>
    </source>
</evidence>
<accession>A0A9Q1H9G3</accession>
<comment type="caution">
    <text evidence="5">The sequence shown here is derived from an EMBL/GenBank/DDBJ whole genome shotgun (WGS) entry which is preliminary data.</text>
</comment>
<dbReference type="InterPro" id="IPR002213">
    <property type="entry name" value="UDP_glucos_trans"/>
</dbReference>
<dbReference type="Gene3D" id="3.40.50.2000">
    <property type="entry name" value="Glycogen Phosphorylase B"/>
    <property type="match status" value="1"/>
</dbReference>
<dbReference type="InterPro" id="IPR050271">
    <property type="entry name" value="UDP-glycosyltransferase"/>
</dbReference>
<keyword evidence="3" id="KW-0808">Transferase</keyword>
<comment type="similarity">
    <text evidence="1">Belongs to the UDP-glycosyltransferase family.</text>
</comment>
<evidence type="ECO:0000256" key="1">
    <source>
        <dbReference type="ARBA" id="ARBA00009995"/>
    </source>
</evidence>
<proteinExistence type="inferred from homology"/>
<dbReference type="GO" id="GO:0008194">
    <property type="term" value="F:UDP-glycosyltransferase activity"/>
    <property type="evidence" value="ECO:0007669"/>
    <property type="project" value="InterPro"/>
</dbReference>
<evidence type="ECO:0000256" key="2">
    <source>
        <dbReference type="ARBA" id="ARBA00022676"/>
    </source>
</evidence>
<evidence type="ECO:0000256" key="3">
    <source>
        <dbReference type="ARBA" id="ARBA00022679"/>
    </source>
</evidence>
<keyword evidence="4" id="KW-0472">Membrane</keyword>
<dbReference type="Pfam" id="PF00201">
    <property type="entry name" value="UDPGT"/>
    <property type="match status" value="1"/>
</dbReference>
<dbReference type="EMBL" id="JAIZAY010000008">
    <property type="protein sequence ID" value="KAJ8037201.1"/>
    <property type="molecule type" value="Genomic_DNA"/>
</dbReference>
<keyword evidence="4" id="KW-0812">Transmembrane</keyword>
<keyword evidence="4" id="KW-1133">Transmembrane helix</keyword>
<evidence type="ECO:0000256" key="4">
    <source>
        <dbReference type="SAM" id="Phobius"/>
    </source>
</evidence>
<name>A0A9Q1H9G3_HOLLE</name>
<sequence length="83" mass="9427">MYHRGINGVHEAIYHAVPMVIFPFLFDQFALAAAIRENGIGLVLRKHEITEERLELTIIIPRSYPCGPNARIIAMTCNERLHG</sequence>
<dbReference type="OrthoDB" id="5835829at2759"/>
<feature type="transmembrane region" description="Helical" evidence="4">
    <location>
        <begin position="12"/>
        <end position="35"/>
    </location>
</feature>
<evidence type="ECO:0000313" key="6">
    <source>
        <dbReference type="Proteomes" id="UP001152320"/>
    </source>
</evidence>
<dbReference type="SUPFAM" id="SSF53756">
    <property type="entry name" value="UDP-Glycosyltransferase/glycogen phosphorylase"/>
    <property type="match status" value="1"/>
</dbReference>
<dbReference type="AlphaFoldDB" id="A0A9Q1H9G3"/>
<protein>
    <submittedName>
        <fullName evidence="5">UDP-glucuronosyltransferase 3A1</fullName>
    </submittedName>
</protein>
<keyword evidence="2" id="KW-0328">Glycosyltransferase</keyword>
<dbReference type="PANTHER" id="PTHR48043:SF145">
    <property type="entry name" value="FI06409P-RELATED"/>
    <property type="match status" value="1"/>
</dbReference>
<dbReference type="PANTHER" id="PTHR48043">
    <property type="entry name" value="EG:EG0003.4 PROTEIN-RELATED"/>
    <property type="match status" value="1"/>
</dbReference>
<dbReference type="Proteomes" id="UP001152320">
    <property type="component" value="Chromosome 8"/>
</dbReference>
<organism evidence="5 6">
    <name type="scientific">Holothuria leucospilota</name>
    <name type="common">Black long sea cucumber</name>
    <name type="synonym">Mertensiothuria leucospilota</name>
    <dbReference type="NCBI Taxonomy" id="206669"/>
    <lineage>
        <taxon>Eukaryota</taxon>
        <taxon>Metazoa</taxon>
        <taxon>Echinodermata</taxon>
        <taxon>Eleutherozoa</taxon>
        <taxon>Echinozoa</taxon>
        <taxon>Holothuroidea</taxon>
        <taxon>Aspidochirotacea</taxon>
        <taxon>Aspidochirotida</taxon>
        <taxon>Holothuriidae</taxon>
        <taxon>Holothuria</taxon>
    </lineage>
</organism>
<reference evidence="5" key="1">
    <citation type="submission" date="2021-10" db="EMBL/GenBank/DDBJ databases">
        <title>Tropical sea cucumber genome reveals ecological adaptation and Cuvierian tubules defense mechanism.</title>
        <authorList>
            <person name="Chen T."/>
        </authorList>
    </citation>
    <scope>NUCLEOTIDE SEQUENCE</scope>
    <source>
        <strain evidence="5">Nanhai2018</strain>
        <tissue evidence="5">Muscle</tissue>
    </source>
</reference>